<comment type="caution">
    <text evidence="2">The sequence shown here is derived from an EMBL/GenBank/DDBJ whole genome shotgun (WGS) entry which is preliminary data.</text>
</comment>
<gene>
    <name evidence="2" type="ORF">Vafri_17412</name>
</gene>
<dbReference type="AlphaFoldDB" id="A0A8J4BKV8"/>
<feature type="region of interest" description="Disordered" evidence="1">
    <location>
        <begin position="149"/>
        <end position="173"/>
    </location>
</feature>
<evidence type="ECO:0000256" key="1">
    <source>
        <dbReference type="SAM" id="MobiDB-lite"/>
    </source>
</evidence>
<evidence type="ECO:0000313" key="3">
    <source>
        <dbReference type="Proteomes" id="UP000747399"/>
    </source>
</evidence>
<feature type="region of interest" description="Disordered" evidence="1">
    <location>
        <begin position="1"/>
        <end position="24"/>
    </location>
</feature>
<dbReference type="Proteomes" id="UP000747399">
    <property type="component" value="Unassembled WGS sequence"/>
</dbReference>
<feature type="compositionally biased region" description="Polar residues" evidence="1">
    <location>
        <begin position="1"/>
        <end position="10"/>
    </location>
</feature>
<reference evidence="2" key="1">
    <citation type="journal article" date="2021" name="Proc. Natl. Acad. Sci. U.S.A.">
        <title>Three genomes in the algal genus Volvox reveal the fate of a haploid sex-determining region after a transition to homothallism.</title>
        <authorList>
            <person name="Yamamoto K."/>
            <person name="Hamaji T."/>
            <person name="Kawai-Toyooka H."/>
            <person name="Matsuzaki R."/>
            <person name="Takahashi F."/>
            <person name="Nishimura Y."/>
            <person name="Kawachi M."/>
            <person name="Noguchi H."/>
            <person name="Minakuchi Y."/>
            <person name="Umen J.G."/>
            <person name="Toyoda A."/>
            <person name="Nozaki H."/>
        </authorList>
    </citation>
    <scope>NUCLEOTIDE SEQUENCE</scope>
    <source>
        <strain evidence="2">NIES-3780</strain>
    </source>
</reference>
<name>A0A8J4BKV8_9CHLO</name>
<organism evidence="2 3">
    <name type="scientific">Volvox africanus</name>
    <dbReference type="NCBI Taxonomy" id="51714"/>
    <lineage>
        <taxon>Eukaryota</taxon>
        <taxon>Viridiplantae</taxon>
        <taxon>Chlorophyta</taxon>
        <taxon>core chlorophytes</taxon>
        <taxon>Chlorophyceae</taxon>
        <taxon>CS clade</taxon>
        <taxon>Chlamydomonadales</taxon>
        <taxon>Volvocaceae</taxon>
        <taxon>Volvox</taxon>
    </lineage>
</organism>
<proteinExistence type="predicted"/>
<sequence length="173" mass="18864">MVSCPNNPSRIMSPGPSLGASLRGVTKRPAKQLFATTKPKKAQRALCTIFEESALTASSPLFGFRAAWLKQSPSGRASRRNTIPMHPALERIRVQEMRETPSTRKATPIKDRQAALRAAHGRHRIQNELDALADELGTCQLQTALKPAGPHLHAHSQAPGVPELQPLALMQDD</sequence>
<dbReference type="EMBL" id="BNCO01000056">
    <property type="protein sequence ID" value="GIL63315.1"/>
    <property type="molecule type" value="Genomic_DNA"/>
</dbReference>
<keyword evidence="3" id="KW-1185">Reference proteome</keyword>
<accession>A0A8J4BKV8</accession>
<protein>
    <submittedName>
        <fullName evidence="2">Uncharacterized protein</fullName>
    </submittedName>
</protein>
<evidence type="ECO:0000313" key="2">
    <source>
        <dbReference type="EMBL" id="GIL63315.1"/>
    </source>
</evidence>